<dbReference type="Gene3D" id="3.90.470.20">
    <property type="entry name" value="4'-phosphopantetheinyl transferase domain"/>
    <property type="match status" value="1"/>
</dbReference>
<evidence type="ECO:0000256" key="3">
    <source>
        <dbReference type="ARBA" id="ARBA00022490"/>
    </source>
</evidence>
<evidence type="ECO:0000256" key="1">
    <source>
        <dbReference type="ARBA" id="ARBA00001946"/>
    </source>
</evidence>
<evidence type="ECO:0000256" key="9">
    <source>
        <dbReference type="ARBA" id="ARBA00023098"/>
    </source>
</evidence>
<comment type="subcellular location">
    <subcellularLocation>
        <location evidence="11">Cytoplasm</location>
    </subcellularLocation>
</comment>
<feature type="domain" description="4'-phosphopantetheinyl transferase" evidence="12">
    <location>
        <begin position="5"/>
        <end position="100"/>
    </location>
</feature>
<dbReference type="InterPro" id="IPR008278">
    <property type="entry name" value="4-PPantetheinyl_Trfase_dom"/>
</dbReference>
<keyword evidence="9 11" id="KW-0443">Lipid metabolism</keyword>
<evidence type="ECO:0000256" key="5">
    <source>
        <dbReference type="ARBA" id="ARBA00022679"/>
    </source>
</evidence>
<dbReference type="EC" id="2.7.8.7" evidence="11"/>
<dbReference type="Pfam" id="PF01648">
    <property type="entry name" value="ACPS"/>
    <property type="match status" value="1"/>
</dbReference>
<gene>
    <name evidence="11" type="primary">acpS</name>
    <name evidence="13" type="ORF">Q5761_01145</name>
</gene>
<protein>
    <recommendedName>
        <fullName evidence="11">Holo-[acyl-carrier-protein] synthase</fullName>
        <shortName evidence="11">Holo-ACP synthase</shortName>
        <ecNumber evidence="11">2.7.8.7</ecNumber>
    </recommendedName>
    <alternativeName>
        <fullName evidence="11">4'-phosphopantetheinyl transferase AcpS</fullName>
    </alternativeName>
</protein>
<feature type="binding site" evidence="11">
    <location>
        <position position="57"/>
    </location>
    <ligand>
        <name>Mg(2+)</name>
        <dbReference type="ChEBI" id="CHEBI:18420"/>
    </ligand>
</feature>
<keyword evidence="3 11" id="KW-0963">Cytoplasm</keyword>
<dbReference type="InterPro" id="IPR004568">
    <property type="entry name" value="Ppantetheine-prot_Trfase_dom"/>
</dbReference>
<dbReference type="NCBIfam" id="NF000832">
    <property type="entry name" value="PRK00070.3-2"/>
    <property type="match status" value="1"/>
</dbReference>
<dbReference type="NCBIfam" id="TIGR00516">
    <property type="entry name" value="acpS"/>
    <property type="match status" value="1"/>
</dbReference>
<evidence type="ECO:0000256" key="6">
    <source>
        <dbReference type="ARBA" id="ARBA00022723"/>
    </source>
</evidence>
<evidence type="ECO:0000256" key="8">
    <source>
        <dbReference type="ARBA" id="ARBA00022842"/>
    </source>
</evidence>
<keyword evidence="7 11" id="KW-0276">Fatty acid metabolism</keyword>
<dbReference type="RefSeq" id="WP_135224789.1">
    <property type="nucleotide sequence ID" value="NZ_CP132508.1"/>
</dbReference>
<feature type="binding site" evidence="11">
    <location>
        <position position="8"/>
    </location>
    <ligand>
        <name>Mg(2+)</name>
        <dbReference type="ChEBI" id="CHEBI:18420"/>
    </ligand>
</feature>
<evidence type="ECO:0000313" key="13">
    <source>
        <dbReference type="EMBL" id="WPD19309.1"/>
    </source>
</evidence>
<dbReference type="InterPro" id="IPR002582">
    <property type="entry name" value="ACPS"/>
</dbReference>
<comment type="catalytic activity">
    <reaction evidence="11">
        <text>apo-[ACP] + CoA = holo-[ACP] + adenosine 3',5'-bisphosphate + H(+)</text>
        <dbReference type="Rhea" id="RHEA:12068"/>
        <dbReference type="Rhea" id="RHEA-COMP:9685"/>
        <dbReference type="Rhea" id="RHEA-COMP:9690"/>
        <dbReference type="ChEBI" id="CHEBI:15378"/>
        <dbReference type="ChEBI" id="CHEBI:29999"/>
        <dbReference type="ChEBI" id="CHEBI:57287"/>
        <dbReference type="ChEBI" id="CHEBI:58343"/>
        <dbReference type="ChEBI" id="CHEBI:64479"/>
        <dbReference type="EC" id="2.7.8.7"/>
    </reaction>
</comment>
<dbReference type="Proteomes" id="UP001304683">
    <property type="component" value="Chromosome"/>
</dbReference>
<evidence type="ECO:0000256" key="11">
    <source>
        <dbReference type="HAMAP-Rule" id="MF_00101"/>
    </source>
</evidence>
<sequence length="132" mass="14444">MIVGTGIDIVQVERIEAILRRRGWRWAERVFSPDELAAAGAGPHRARRLAARWAAKEAFAKALGTGLRGLRWRDIRVRQDEGGRPWLEVAGRASALARAAGVQRIHLSLSHDGQWAVAQVILEGTGPGEGRP</sequence>
<accession>A0ABZ0QPX3</accession>
<keyword evidence="8 11" id="KW-0460">Magnesium</keyword>
<dbReference type="PANTHER" id="PTHR12215">
    <property type="entry name" value="PHOSPHOPANTETHEINE TRANSFERASE"/>
    <property type="match status" value="1"/>
</dbReference>
<dbReference type="HAMAP" id="MF_00101">
    <property type="entry name" value="AcpS"/>
    <property type="match status" value="1"/>
</dbReference>
<dbReference type="InterPro" id="IPR050559">
    <property type="entry name" value="P-Pant_transferase_sf"/>
</dbReference>
<keyword evidence="14" id="KW-1185">Reference proteome</keyword>
<keyword evidence="4 11" id="KW-0444">Lipid biosynthesis</keyword>
<comment type="similarity">
    <text evidence="11">Belongs to the P-Pant transferase superfamily. AcpS family.</text>
</comment>
<keyword evidence="6 11" id="KW-0479">Metal-binding</keyword>
<evidence type="ECO:0000259" key="12">
    <source>
        <dbReference type="Pfam" id="PF01648"/>
    </source>
</evidence>
<dbReference type="NCBIfam" id="TIGR00556">
    <property type="entry name" value="pantethn_trn"/>
    <property type="match status" value="1"/>
</dbReference>
<dbReference type="SUPFAM" id="SSF56214">
    <property type="entry name" value="4'-phosphopantetheinyl transferase"/>
    <property type="match status" value="1"/>
</dbReference>
<dbReference type="InterPro" id="IPR037143">
    <property type="entry name" value="4-PPantetheinyl_Trfase_dom_sf"/>
</dbReference>
<comment type="similarity">
    <text evidence="2">Belongs to the P-Pant transferase superfamily. Gsp/Sfp/HetI/AcpT family.</text>
</comment>
<keyword evidence="10 11" id="KW-0275">Fatty acid biosynthesis</keyword>
<comment type="cofactor">
    <cofactor evidence="1 11">
        <name>Mg(2+)</name>
        <dbReference type="ChEBI" id="CHEBI:18420"/>
    </cofactor>
</comment>
<evidence type="ECO:0000256" key="7">
    <source>
        <dbReference type="ARBA" id="ARBA00022832"/>
    </source>
</evidence>
<evidence type="ECO:0000256" key="4">
    <source>
        <dbReference type="ARBA" id="ARBA00022516"/>
    </source>
</evidence>
<comment type="function">
    <text evidence="11">Transfers the 4'-phosphopantetheine moiety from coenzyme A to a Ser of acyl-carrier-protein.</text>
</comment>
<evidence type="ECO:0000256" key="10">
    <source>
        <dbReference type="ARBA" id="ARBA00023160"/>
    </source>
</evidence>
<evidence type="ECO:0000313" key="14">
    <source>
        <dbReference type="Proteomes" id="UP001304683"/>
    </source>
</evidence>
<reference evidence="13 14" key="1">
    <citation type="submission" date="2023-08" db="EMBL/GenBank/DDBJ databases">
        <title>Genome sequence of Thermaerobacter compostii strain Ins1, a spore-forming filamentous bacterium isolated from a deep geothermal reservoir.</title>
        <authorList>
            <person name="Bregnard D."/>
            <person name="Gonzalez D."/>
            <person name="Junier P."/>
        </authorList>
    </citation>
    <scope>NUCLEOTIDE SEQUENCE [LARGE SCALE GENOMIC DNA]</scope>
    <source>
        <strain evidence="13 14">Ins1</strain>
    </source>
</reference>
<keyword evidence="5 11" id="KW-0808">Transferase</keyword>
<dbReference type="EMBL" id="CP132508">
    <property type="protein sequence ID" value="WPD19309.1"/>
    <property type="molecule type" value="Genomic_DNA"/>
</dbReference>
<proteinExistence type="inferred from homology"/>
<dbReference type="PANTHER" id="PTHR12215:SF10">
    <property type="entry name" value="L-AMINOADIPATE-SEMIALDEHYDE DEHYDROGENASE-PHOSPHOPANTETHEINYL TRANSFERASE"/>
    <property type="match status" value="1"/>
</dbReference>
<evidence type="ECO:0000256" key="2">
    <source>
        <dbReference type="ARBA" id="ARBA00010990"/>
    </source>
</evidence>
<name>A0ABZ0QPX3_9FIRM</name>
<organism evidence="13 14">
    <name type="scientific">Thermaerobacter composti</name>
    <dbReference type="NCBI Taxonomy" id="554949"/>
    <lineage>
        <taxon>Bacteria</taxon>
        <taxon>Bacillati</taxon>
        <taxon>Bacillota</taxon>
        <taxon>Clostridia</taxon>
        <taxon>Eubacteriales</taxon>
        <taxon>Clostridiales Family XVII. Incertae Sedis</taxon>
        <taxon>Thermaerobacter</taxon>
    </lineage>
</organism>
<dbReference type="GO" id="GO:0008897">
    <property type="term" value="F:holo-[acyl-carrier-protein] synthase activity"/>
    <property type="evidence" value="ECO:0007669"/>
    <property type="project" value="UniProtKB-EC"/>
</dbReference>